<evidence type="ECO:0000256" key="2">
    <source>
        <dbReference type="ARBA" id="ARBA00022723"/>
    </source>
</evidence>
<comment type="caution">
    <text evidence="6">The sequence shown here is derived from an EMBL/GenBank/DDBJ whole genome shotgun (WGS) entry which is preliminary data.</text>
</comment>
<keyword evidence="4" id="KW-1133">Transmembrane helix</keyword>
<dbReference type="InterPro" id="IPR040442">
    <property type="entry name" value="Pyrv_kinase-like_dom_sf"/>
</dbReference>
<keyword evidence="4" id="KW-0812">Transmembrane</keyword>
<dbReference type="AlphaFoldDB" id="A0A329MSW2"/>
<dbReference type="InterPro" id="IPR005000">
    <property type="entry name" value="Aldolase/citrate-lyase_domain"/>
</dbReference>
<keyword evidence="4" id="KW-0472">Membrane</keyword>
<proteinExistence type="inferred from homology"/>
<dbReference type="Pfam" id="PF03328">
    <property type="entry name" value="HpcH_HpaI"/>
    <property type="match status" value="1"/>
</dbReference>
<evidence type="ECO:0000256" key="3">
    <source>
        <dbReference type="ARBA" id="ARBA00023239"/>
    </source>
</evidence>
<feature type="transmembrane region" description="Helical" evidence="4">
    <location>
        <begin position="20"/>
        <end position="38"/>
    </location>
</feature>
<keyword evidence="7" id="KW-1185">Reference proteome</keyword>
<dbReference type="PANTHER" id="PTHR30502">
    <property type="entry name" value="2-KETO-3-DEOXY-L-RHAMNONATE ALDOLASE"/>
    <property type="match status" value="1"/>
</dbReference>
<reference evidence="6 7" key="1">
    <citation type="journal article" date="2009" name="Int. J. Syst. Evol. Microbiol.">
        <title>Paenibacillus contaminans sp. nov., isolated from a contaminated laboratory plate.</title>
        <authorList>
            <person name="Chou J.H."/>
            <person name="Lee J.H."/>
            <person name="Lin M.C."/>
            <person name="Chang P.S."/>
            <person name="Arun A.B."/>
            <person name="Young C.C."/>
            <person name="Chen W.M."/>
        </authorList>
    </citation>
    <scope>NUCLEOTIDE SEQUENCE [LARGE SCALE GENOMIC DNA]</scope>
    <source>
        <strain evidence="6 7">CKOBP-6</strain>
    </source>
</reference>
<comment type="similarity">
    <text evidence="1">Belongs to the HpcH/HpaI aldolase family.</text>
</comment>
<dbReference type="EMBL" id="QMFB01000002">
    <property type="protein sequence ID" value="RAV22446.1"/>
    <property type="molecule type" value="Genomic_DNA"/>
</dbReference>
<keyword evidence="3" id="KW-0456">Lyase</keyword>
<dbReference type="PANTHER" id="PTHR30502:SF0">
    <property type="entry name" value="PHOSPHOENOLPYRUVATE CARBOXYLASE FAMILY PROTEIN"/>
    <property type="match status" value="1"/>
</dbReference>
<dbReference type="GO" id="GO:0005737">
    <property type="term" value="C:cytoplasm"/>
    <property type="evidence" value="ECO:0007669"/>
    <property type="project" value="TreeGrafter"/>
</dbReference>
<evidence type="ECO:0000313" key="6">
    <source>
        <dbReference type="EMBL" id="RAV22446.1"/>
    </source>
</evidence>
<dbReference type="GO" id="GO:0016832">
    <property type="term" value="F:aldehyde-lyase activity"/>
    <property type="evidence" value="ECO:0007669"/>
    <property type="project" value="TreeGrafter"/>
</dbReference>
<dbReference type="SUPFAM" id="SSF51621">
    <property type="entry name" value="Phosphoenolpyruvate/pyruvate domain"/>
    <property type="match status" value="1"/>
</dbReference>
<evidence type="ECO:0000313" key="7">
    <source>
        <dbReference type="Proteomes" id="UP000250369"/>
    </source>
</evidence>
<organism evidence="6 7">
    <name type="scientific">Paenibacillus contaminans</name>
    <dbReference type="NCBI Taxonomy" id="450362"/>
    <lineage>
        <taxon>Bacteria</taxon>
        <taxon>Bacillati</taxon>
        <taxon>Bacillota</taxon>
        <taxon>Bacilli</taxon>
        <taxon>Bacillales</taxon>
        <taxon>Paenibacillaceae</taxon>
        <taxon>Paenibacillus</taxon>
    </lineage>
</organism>
<dbReference type="Proteomes" id="UP000250369">
    <property type="component" value="Unassembled WGS sequence"/>
</dbReference>
<dbReference type="RefSeq" id="WP_113029852.1">
    <property type="nucleotide sequence ID" value="NZ_QMFB01000002.1"/>
</dbReference>
<dbReference type="OrthoDB" id="86160at2"/>
<dbReference type="Gene3D" id="3.20.20.60">
    <property type="entry name" value="Phosphoenolpyruvate-binding domains"/>
    <property type="match status" value="1"/>
</dbReference>
<evidence type="ECO:0000256" key="4">
    <source>
        <dbReference type="SAM" id="Phobius"/>
    </source>
</evidence>
<dbReference type="GO" id="GO:0046872">
    <property type="term" value="F:metal ion binding"/>
    <property type="evidence" value="ECO:0007669"/>
    <property type="project" value="UniProtKB-KW"/>
</dbReference>
<dbReference type="InterPro" id="IPR050251">
    <property type="entry name" value="HpcH-HpaI_aldolase"/>
</dbReference>
<feature type="domain" description="HpcH/HpaI aldolase/citrate lyase" evidence="5">
    <location>
        <begin position="42"/>
        <end position="242"/>
    </location>
</feature>
<protein>
    <recommendedName>
        <fullName evidence="5">HpcH/HpaI aldolase/citrate lyase domain-containing protein</fullName>
    </recommendedName>
</protein>
<accession>A0A329MSW2</accession>
<evidence type="ECO:0000256" key="1">
    <source>
        <dbReference type="ARBA" id="ARBA00005568"/>
    </source>
</evidence>
<name>A0A329MSW2_9BACL</name>
<evidence type="ECO:0000259" key="5">
    <source>
        <dbReference type="Pfam" id="PF03328"/>
    </source>
</evidence>
<sequence length="257" mass="29075">MTEQRNASLTAEKLKRREKLFGTMISCITWTGIVPLLAKRKLDFAIFELEHNHYDWSELEALLRTANMTGLTAFVRVTDIAYHQVSKVLDLGADGVLIPRIERLEQLEQVIDMVRLPPRGKKGVGGYDFAVDDLQEKIARYNKEKQILIQVESPQAAESLDKMLETGEVAGAIVGPYDMSVSLGIPGQFDHPRFRETVMDIIRICDRHRVSCGMFMGGEADMRHWRAQGMNIIWSGSDLGCLLDGYNRLCDMVDKVD</sequence>
<dbReference type="InterPro" id="IPR015813">
    <property type="entry name" value="Pyrv/PenolPyrv_kinase-like_dom"/>
</dbReference>
<keyword evidence="2" id="KW-0479">Metal-binding</keyword>
<gene>
    <name evidence="6" type="ORF">DQG23_05770</name>
</gene>